<dbReference type="Proteomes" id="UP000000763">
    <property type="component" value="Chromosome 6"/>
</dbReference>
<reference evidence="2" key="1">
    <citation type="journal article" date="2005" name="Nature">
        <title>The map-based sequence of the rice genome.</title>
        <authorList>
            <consortium name="International rice genome sequencing project (IRGSP)"/>
            <person name="Matsumoto T."/>
            <person name="Wu J."/>
            <person name="Kanamori H."/>
            <person name="Katayose Y."/>
            <person name="Fujisawa M."/>
            <person name="Namiki N."/>
            <person name="Mizuno H."/>
            <person name="Yamamoto K."/>
            <person name="Antonio B.A."/>
            <person name="Baba T."/>
            <person name="Sakata K."/>
            <person name="Nagamura Y."/>
            <person name="Aoki H."/>
            <person name="Arikawa K."/>
            <person name="Arita K."/>
            <person name="Bito T."/>
            <person name="Chiden Y."/>
            <person name="Fujitsuka N."/>
            <person name="Fukunaka R."/>
            <person name="Hamada M."/>
            <person name="Harada C."/>
            <person name="Hayashi A."/>
            <person name="Hijishita S."/>
            <person name="Honda M."/>
            <person name="Hosokawa S."/>
            <person name="Ichikawa Y."/>
            <person name="Idonuma A."/>
            <person name="Iijima M."/>
            <person name="Ikeda M."/>
            <person name="Ikeno M."/>
            <person name="Ito K."/>
            <person name="Ito S."/>
            <person name="Ito T."/>
            <person name="Ito Y."/>
            <person name="Ito Y."/>
            <person name="Iwabuchi A."/>
            <person name="Kamiya K."/>
            <person name="Karasawa W."/>
            <person name="Kurita K."/>
            <person name="Katagiri S."/>
            <person name="Kikuta A."/>
            <person name="Kobayashi H."/>
            <person name="Kobayashi N."/>
            <person name="Machita K."/>
            <person name="Maehara T."/>
            <person name="Masukawa M."/>
            <person name="Mizubayashi T."/>
            <person name="Mukai Y."/>
            <person name="Nagasaki H."/>
            <person name="Nagata Y."/>
            <person name="Naito S."/>
            <person name="Nakashima M."/>
            <person name="Nakama Y."/>
            <person name="Nakamichi Y."/>
            <person name="Nakamura M."/>
            <person name="Meguro A."/>
            <person name="Negishi M."/>
            <person name="Ohta I."/>
            <person name="Ohta T."/>
            <person name="Okamoto M."/>
            <person name="Ono N."/>
            <person name="Saji S."/>
            <person name="Sakaguchi M."/>
            <person name="Sakai K."/>
            <person name="Shibata M."/>
            <person name="Shimokawa T."/>
            <person name="Song J."/>
            <person name="Takazaki Y."/>
            <person name="Terasawa K."/>
            <person name="Tsugane M."/>
            <person name="Tsuji K."/>
            <person name="Ueda S."/>
            <person name="Waki K."/>
            <person name="Yamagata H."/>
            <person name="Yamamoto M."/>
            <person name="Yamamoto S."/>
            <person name="Yamane H."/>
            <person name="Yoshiki S."/>
            <person name="Yoshihara R."/>
            <person name="Yukawa K."/>
            <person name="Zhong H."/>
            <person name="Yano M."/>
            <person name="Yuan Q."/>
            <person name="Ouyang S."/>
            <person name="Liu J."/>
            <person name="Jones K.M."/>
            <person name="Gansberger K."/>
            <person name="Moffat K."/>
            <person name="Hill J."/>
            <person name="Bera J."/>
            <person name="Fadrosh D."/>
            <person name="Jin S."/>
            <person name="Johri S."/>
            <person name="Kim M."/>
            <person name="Overton L."/>
            <person name="Reardon M."/>
            <person name="Tsitrin T."/>
            <person name="Vuong H."/>
            <person name="Weaver B."/>
            <person name="Ciecko A."/>
            <person name="Tallon L."/>
            <person name="Jackson J."/>
            <person name="Pai G."/>
            <person name="Aken S.V."/>
            <person name="Utterback T."/>
            <person name="Reidmuller S."/>
            <person name="Feldblyum T."/>
            <person name="Hsiao J."/>
            <person name="Zismann V."/>
            <person name="Iobst S."/>
            <person name="de Vazeille A.R."/>
            <person name="Buell C.R."/>
            <person name="Ying K."/>
            <person name="Li Y."/>
            <person name="Lu T."/>
            <person name="Huang Y."/>
            <person name="Zhao Q."/>
            <person name="Feng Q."/>
            <person name="Zhang L."/>
            <person name="Zhu J."/>
            <person name="Weng Q."/>
            <person name="Mu J."/>
            <person name="Lu Y."/>
            <person name="Fan D."/>
            <person name="Liu Y."/>
            <person name="Guan J."/>
            <person name="Zhang Y."/>
            <person name="Yu S."/>
            <person name="Liu X."/>
            <person name="Zhang Y."/>
            <person name="Hong G."/>
            <person name="Han B."/>
            <person name="Choisne N."/>
            <person name="Demange N."/>
            <person name="Orjeda G."/>
            <person name="Samain S."/>
            <person name="Cattolico L."/>
            <person name="Pelletier E."/>
            <person name="Couloux A."/>
            <person name="Segurens B."/>
            <person name="Wincker P."/>
            <person name="D'Hont A."/>
            <person name="Scarpelli C."/>
            <person name="Weissenbach J."/>
            <person name="Salanoubat M."/>
            <person name="Quetier F."/>
            <person name="Yu Y."/>
            <person name="Kim H.R."/>
            <person name="Rambo T."/>
            <person name="Currie J."/>
            <person name="Collura K."/>
            <person name="Luo M."/>
            <person name="Yang T."/>
            <person name="Ammiraju J.S.S."/>
            <person name="Engler F."/>
            <person name="Soderlund C."/>
            <person name="Wing R.A."/>
            <person name="Palmer L.E."/>
            <person name="de la Bastide M."/>
            <person name="Spiegel L."/>
            <person name="Nascimento L."/>
            <person name="Zutavern T."/>
            <person name="O'Shaughnessy A."/>
            <person name="Dike S."/>
            <person name="Dedhia N."/>
            <person name="Preston R."/>
            <person name="Balija V."/>
            <person name="McCombie W.R."/>
            <person name="Chow T."/>
            <person name="Chen H."/>
            <person name="Chung M."/>
            <person name="Chen C."/>
            <person name="Shaw J."/>
            <person name="Wu H."/>
            <person name="Hsiao K."/>
            <person name="Chao Y."/>
            <person name="Chu M."/>
            <person name="Cheng C."/>
            <person name="Hour A."/>
            <person name="Lee P."/>
            <person name="Lin S."/>
            <person name="Lin Y."/>
            <person name="Liou J."/>
            <person name="Liu S."/>
            <person name="Hsing Y."/>
            <person name="Raghuvanshi S."/>
            <person name="Mohanty A."/>
            <person name="Bharti A.K."/>
            <person name="Gaur A."/>
            <person name="Gupta V."/>
            <person name="Kumar D."/>
            <person name="Ravi V."/>
            <person name="Vij S."/>
            <person name="Kapur A."/>
            <person name="Khurana P."/>
            <person name="Khurana P."/>
            <person name="Khurana J.P."/>
            <person name="Tyagi A.K."/>
            <person name="Gaikwad K."/>
            <person name="Singh A."/>
            <person name="Dalal V."/>
            <person name="Srivastava S."/>
            <person name="Dixit A."/>
            <person name="Pal A.K."/>
            <person name="Ghazi I.A."/>
            <person name="Yadav M."/>
            <person name="Pandit A."/>
            <person name="Bhargava A."/>
            <person name="Sureshbabu K."/>
            <person name="Batra K."/>
            <person name="Sharma T.R."/>
            <person name="Mohapatra T."/>
            <person name="Singh N.K."/>
            <person name="Messing J."/>
            <person name="Nelson A.B."/>
            <person name="Fuks G."/>
            <person name="Kavchok S."/>
            <person name="Keizer G."/>
            <person name="Linton E."/>
            <person name="Llaca V."/>
            <person name="Song R."/>
            <person name="Tanyolac B."/>
            <person name="Young S."/>
            <person name="Ho-Il K."/>
            <person name="Hahn J.H."/>
            <person name="Sangsakoo G."/>
            <person name="Vanavichit A."/>
            <person name="de Mattos Luiz.A.T."/>
            <person name="Zimmer P.D."/>
            <person name="Malone G."/>
            <person name="Dellagostin O."/>
            <person name="de Oliveira A.C."/>
            <person name="Bevan M."/>
            <person name="Bancroft I."/>
            <person name="Minx P."/>
            <person name="Cordum H."/>
            <person name="Wilson R."/>
            <person name="Cheng Z."/>
            <person name="Jin W."/>
            <person name="Jiang J."/>
            <person name="Leong S.A."/>
            <person name="Iwama H."/>
            <person name="Gojobori T."/>
            <person name="Itoh T."/>
            <person name="Niimura Y."/>
            <person name="Fujii Y."/>
            <person name="Habara T."/>
            <person name="Sakai H."/>
            <person name="Sato Y."/>
            <person name="Wilson G."/>
            <person name="Kumar K."/>
            <person name="McCouch S."/>
            <person name="Juretic N."/>
            <person name="Hoen D."/>
            <person name="Wright S."/>
            <person name="Bruskiewich R."/>
            <person name="Bureau T."/>
            <person name="Miyao A."/>
            <person name="Hirochika H."/>
            <person name="Nishikawa T."/>
            <person name="Kadowaki K."/>
            <person name="Sugiura M."/>
            <person name="Burr B."/>
            <person name="Sasaki T."/>
        </authorList>
    </citation>
    <scope>NUCLEOTIDE SEQUENCE [LARGE SCALE GENOMIC DNA]</scope>
    <source>
        <strain evidence="2">cv. Nipponbare</strain>
    </source>
</reference>
<proteinExistence type="predicted"/>
<evidence type="ECO:0000313" key="2">
    <source>
        <dbReference type="Proteomes" id="UP000000763"/>
    </source>
</evidence>
<name>Q5VM77_ORYSJ</name>
<gene>
    <name evidence="1" type="ORF">B1047H05.7</name>
</gene>
<organism evidence="1 2">
    <name type="scientific">Oryza sativa subsp. japonica</name>
    <name type="common">Rice</name>
    <dbReference type="NCBI Taxonomy" id="39947"/>
    <lineage>
        <taxon>Eukaryota</taxon>
        <taxon>Viridiplantae</taxon>
        <taxon>Streptophyta</taxon>
        <taxon>Embryophyta</taxon>
        <taxon>Tracheophyta</taxon>
        <taxon>Spermatophyta</taxon>
        <taxon>Magnoliopsida</taxon>
        <taxon>Liliopsida</taxon>
        <taxon>Poales</taxon>
        <taxon>Poaceae</taxon>
        <taxon>BOP clade</taxon>
        <taxon>Oryzoideae</taxon>
        <taxon>Oryzeae</taxon>
        <taxon>Oryzinae</taxon>
        <taxon>Oryza</taxon>
        <taxon>Oryza sativa</taxon>
    </lineage>
</organism>
<evidence type="ECO:0000313" key="1">
    <source>
        <dbReference type="EMBL" id="BAD34176.1"/>
    </source>
</evidence>
<reference evidence="2" key="2">
    <citation type="journal article" date="2008" name="Nucleic Acids Res.">
        <title>The rice annotation project database (RAP-DB): 2008 update.</title>
        <authorList>
            <consortium name="The rice annotation project (RAP)"/>
        </authorList>
    </citation>
    <scope>GENOME REANNOTATION</scope>
    <source>
        <strain evidence="2">cv. Nipponbare</strain>
    </source>
</reference>
<protein>
    <submittedName>
        <fullName evidence="1">Uncharacterized protein</fullName>
    </submittedName>
</protein>
<accession>Q5VM77</accession>
<dbReference type="EMBL" id="AP005966">
    <property type="protein sequence ID" value="BAD34176.1"/>
    <property type="molecule type" value="Genomic_DNA"/>
</dbReference>
<dbReference type="AlphaFoldDB" id="Q5VM77"/>
<sequence length="81" mass="8657">MEAASVVTAFLGEMNVVVRPVRGVAFNELAKRFGMHNLPAKMAQQGLKTNDNEVKKGWGPTATHIDGVEGQRLCGFAAETG</sequence>